<dbReference type="EMBL" id="JAMQOL010000050">
    <property type="protein sequence ID" value="MCM4082729.1"/>
    <property type="molecule type" value="Genomic_DNA"/>
</dbReference>
<comment type="caution">
    <text evidence="3">The sequence shown here is derived from an EMBL/GenBank/DDBJ whole genome shotgun (WGS) entry which is preliminary data.</text>
</comment>
<dbReference type="RefSeq" id="WP_251802454.1">
    <property type="nucleotide sequence ID" value="NZ_JAMQOL010000050.1"/>
</dbReference>
<protein>
    <submittedName>
        <fullName evidence="3">Urea carboxylase-associated family protein</fullName>
    </submittedName>
</protein>
<feature type="region of interest" description="Disordered" evidence="1">
    <location>
        <begin position="38"/>
        <end position="70"/>
    </location>
</feature>
<dbReference type="InterPro" id="IPR018959">
    <property type="entry name" value="DUF1989"/>
</dbReference>
<dbReference type="Proteomes" id="UP001523216">
    <property type="component" value="Unassembled WGS sequence"/>
</dbReference>
<keyword evidence="4" id="KW-1185">Reference proteome</keyword>
<feature type="domain" description="DUF1989" evidence="2">
    <location>
        <begin position="64"/>
        <end position="227"/>
    </location>
</feature>
<proteinExistence type="predicted"/>
<name>A0ABT0YBS6_9ACTN</name>
<evidence type="ECO:0000313" key="3">
    <source>
        <dbReference type="EMBL" id="MCM4082729.1"/>
    </source>
</evidence>
<organism evidence="3 4">
    <name type="scientific">Paractinoplanes hotanensis</name>
    <dbReference type="NCBI Taxonomy" id="2906497"/>
    <lineage>
        <taxon>Bacteria</taxon>
        <taxon>Bacillati</taxon>
        <taxon>Actinomycetota</taxon>
        <taxon>Actinomycetes</taxon>
        <taxon>Micromonosporales</taxon>
        <taxon>Micromonosporaceae</taxon>
        <taxon>Paractinoplanes</taxon>
    </lineage>
</organism>
<evidence type="ECO:0000256" key="1">
    <source>
        <dbReference type="SAM" id="MobiDB-lite"/>
    </source>
</evidence>
<accession>A0ABT0YBS6</accession>
<evidence type="ECO:0000259" key="2">
    <source>
        <dbReference type="Pfam" id="PF09347"/>
    </source>
</evidence>
<reference evidence="3 4" key="1">
    <citation type="submission" date="2022-06" db="EMBL/GenBank/DDBJ databases">
        <title>Actinoplanes abujensis sp. nov., isolated from Nigerian arid soil.</title>
        <authorList>
            <person name="Ding P."/>
        </authorList>
    </citation>
    <scope>NUCLEOTIDE SEQUENCE [LARGE SCALE GENOMIC DNA]</scope>
    <source>
        <strain evidence="4">TRM88002</strain>
    </source>
</reference>
<evidence type="ECO:0000313" key="4">
    <source>
        <dbReference type="Proteomes" id="UP001523216"/>
    </source>
</evidence>
<sequence length="355" mass="39072">MITLRLNHQQHDFLQTVVDRDAHLGNVADLVRAALRDAPDHQPSPATPHGRSTPSPRTAEREHTLEPGTGKAFEVAAGQVVRIEQIEGHQCVDLNVFARHDARERLHVGRTRGMQGPHPGPGDVLWSNAPWERPIMAIVGGTATTDTQFPFCSRLIYSAFFGLHDRTNCQEIQNEAQREYGLGPWDIHESLNLFMHTATGPGGEAVIRRNRARPGDHIEFVALIDLLVVPNVCGDDLSNCSNFGLRPVRVTIEQGRPADAERARAAYDRAVVLGLPRPREIAGARPLRRDSGYVAAFPHLPLRPADVPVEAADALTHRFAQARNTDLYGDDDAAALRDLVLSWAIERLGAFSGND</sequence>
<dbReference type="Pfam" id="PF09347">
    <property type="entry name" value="DUF1989"/>
    <property type="match status" value="1"/>
</dbReference>
<dbReference type="PANTHER" id="PTHR31527:SF0">
    <property type="entry name" value="RE64534P"/>
    <property type="match status" value="1"/>
</dbReference>
<dbReference type="PANTHER" id="PTHR31527">
    <property type="entry name" value="RE64534P"/>
    <property type="match status" value="1"/>
</dbReference>
<gene>
    <name evidence="3" type="ORF">LXN57_34695</name>
</gene>